<evidence type="ECO:0000313" key="2">
    <source>
        <dbReference type="Proteomes" id="UP000179221"/>
    </source>
</evidence>
<dbReference type="Pfam" id="PF13419">
    <property type="entry name" value="HAD_2"/>
    <property type="match status" value="1"/>
</dbReference>
<dbReference type="Gene3D" id="1.10.150.240">
    <property type="entry name" value="Putative phosphatase, domain 2"/>
    <property type="match status" value="1"/>
</dbReference>
<accession>A0A1F7YIF4</accession>
<dbReference type="SFLD" id="SFLDS00003">
    <property type="entry name" value="Haloacid_Dehalogenase"/>
    <property type="match status" value="1"/>
</dbReference>
<dbReference type="AlphaFoldDB" id="A0A1F7YIF4"/>
<evidence type="ECO:0000313" key="1">
    <source>
        <dbReference type="EMBL" id="OGM26295.1"/>
    </source>
</evidence>
<protein>
    <recommendedName>
        <fullName evidence="3">HAD family hydrolase</fullName>
    </recommendedName>
</protein>
<dbReference type="EMBL" id="MGGL01000014">
    <property type="protein sequence ID" value="OGM26295.1"/>
    <property type="molecule type" value="Genomic_DNA"/>
</dbReference>
<dbReference type="InterPro" id="IPR041492">
    <property type="entry name" value="HAD_2"/>
</dbReference>
<dbReference type="SUPFAM" id="SSF56784">
    <property type="entry name" value="HAD-like"/>
    <property type="match status" value="1"/>
</dbReference>
<dbReference type="InterPro" id="IPR036412">
    <property type="entry name" value="HAD-like_sf"/>
</dbReference>
<evidence type="ECO:0008006" key="3">
    <source>
        <dbReference type="Google" id="ProtNLM"/>
    </source>
</evidence>
<dbReference type="PANTHER" id="PTHR43434">
    <property type="entry name" value="PHOSPHOGLYCOLATE PHOSPHATASE"/>
    <property type="match status" value="1"/>
</dbReference>
<dbReference type="Proteomes" id="UP000179221">
    <property type="component" value="Unassembled WGS sequence"/>
</dbReference>
<dbReference type="GO" id="GO:0008967">
    <property type="term" value="F:phosphoglycolate phosphatase activity"/>
    <property type="evidence" value="ECO:0007669"/>
    <property type="project" value="TreeGrafter"/>
</dbReference>
<reference evidence="1 2" key="1">
    <citation type="journal article" date="2016" name="Nat. Commun.">
        <title>Thousands of microbial genomes shed light on interconnected biogeochemical processes in an aquifer system.</title>
        <authorList>
            <person name="Anantharaman K."/>
            <person name="Brown C.T."/>
            <person name="Hug L.A."/>
            <person name="Sharon I."/>
            <person name="Castelle C.J."/>
            <person name="Probst A.J."/>
            <person name="Thomas B.C."/>
            <person name="Singh A."/>
            <person name="Wilkins M.J."/>
            <person name="Karaoz U."/>
            <person name="Brodie E.L."/>
            <person name="Williams K.H."/>
            <person name="Hubbard S.S."/>
            <person name="Banfield J.F."/>
        </authorList>
    </citation>
    <scope>NUCLEOTIDE SEQUENCE [LARGE SCALE GENOMIC DNA]</scope>
</reference>
<gene>
    <name evidence="1" type="ORF">A2628_03780</name>
</gene>
<dbReference type="InterPro" id="IPR023198">
    <property type="entry name" value="PGP-like_dom2"/>
</dbReference>
<name>A0A1F7YIF4_9BACT</name>
<comment type="caution">
    <text evidence="1">The sequence shown here is derived from an EMBL/GenBank/DDBJ whole genome shotgun (WGS) entry which is preliminary data.</text>
</comment>
<dbReference type="InterPro" id="IPR023214">
    <property type="entry name" value="HAD_sf"/>
</dbReference>
<dbReference type="Gene3D" id="3.40.50.1000">
    <property type="entry name" value="HAD superfamily/HAD-like"/>
    <property type="match status" value="1"/>
</dbReference>
<dbReference type="PANTHER" id="PTHR43434:SF1">
    <property type="entry name" value="PHOSPHOGLYCOLATE PHOSPHATASE"/>
    <property type="match status" value="1"/>
</dbReference>
<proteinExistence type="predicted"/>
<organism evidence="1 2">
    <name type="scientific">Candidatus Woesebacteria bacterium RIFCSPHIGHO2_01_FULL_40_22</name>
    <dbReference type="NCBI Taxonomy" id="1802499"/>
    <lineage>
        <taxon>Bacteria</taxon>
        <taxon>Candidatus Woeseibacteriota</taxon>
    </lineage>
</organism>
<dbReference type="InterPro" id="IPR050155">
    <property type="entry name" value="HAD-like_hydrolase_sf"/>
</dbReference>
<dbReference type="SFLD" id="SFLDG01129">
    <property type="entry name" value="C1.5:_HAD__Beta-PGM__Phosphata"/>
    <property type="match status" value="1"/>
</dbReference>
<sequence>MRVVGDSYQYIILDWDGCLANTMDVVLGTLKEELLKEGILTTDREIIDKAFGKWLNGFASFGVVNPQDFFSRFYTTLESKLQKPELFDGVKSVLTALKRTRKKLALLVPENKNLVEKALTNLEIKSYFDQIYTKRGVDDNKNDGESLVHVLDLLGGTKRKALFVGNSPRDVIRGKRAGITTIIYFPESNHKFYKLDDFEKLGAKVVIKNFRRLLDFVD</sequence>
<dbReference type="GO" id="GO:0006281">
    <property type="term" value="P:DNA repair"/>
    <property type="evidence" value="ECO:0007669"/>
    <property type="project" value="TreeGrafter"/>
</dbReference>